<keyword evidence="1" id="KW-0812">Transmembrane</keyword>
<evidence type="ECO:0000313" key="2">
    <source>
        <dbReference type="EMBL" id="KZS41714.1"/>
    </source>
</evidence>
<evidence type="ECO:0008006" key="4">
    <source>
        <dbReference type="Google" id="ProtNLM"/>
    </source>
</evidence>
<keyword evidence="1" id="KW-1133">Transmembrane helix</keyword>
<proteinExistence type="predicted"/>
<feature type="transmembrane region" description="Helical" evidence="1">
    <location>
        <begin position="7"/>
        <end position="24"/>
    </location>
</feature>
<protein>
    <recommendedName>
        <fullName evidence="4">Ferric oxidoreductase domain-containing protein</fullName>
    </recommendedName>
</protein>
<gene>
    <name evidence="2" type="ORF">AWE51_20160</name>
</gene>
<feature type="transmembrane region" description="Helical" evidence="1">
    <location>
        <begin position="76"/>
        <end position="93"/>
    </location>
</feature>
<keyword evidence="3" id="KW-1185">Reference proteome</keyword>
<feature type="transmembrane region" description="Helical" evidence="1">
    <location>
        <begin position="134"/>
        <end position="158"/>
    </location>
</feature>
<accession>A0A162CSZ1</accession>
<evidence type="ECO:0000313" key="3">
    <source>
        <dbReference type="Proteomes" id="UP000076715"/>
    </source>
</evidence>
<feature type="transmembrane region" description="Helical" evidence="1">
    <location>
        <begin position="99"/>
        <end position="122"/>
    </location>
</feature>
<sequence>MNKSGSFILIGSILFLVYILQYILNLRWVALYDLQLNENYKRWSGVFVSAFILFQWILTFTRISKRLRKYAMQFTYIHKWVGILSPIFFYLHAMEFGYGYLALLSYIFFINMILGTINLDIIKSTKNWIFQSWMITHVALSFFITFLILFHIGVVFYYK</sequence>
<reference evidence="2 3" key="1">
    <citation type="submission" date="2016-01" db="EMBL/GenBank/DDBJ databases">
        <title>The draft genome sequence of Aquimarina sp. RZW4-3-2.</title>
        <authorList>
            <person name="Wang Y."/>
        </authorList>
    </citation>
    <scope>NUCLEOTIDE SEQUENCE [LARGE SCALE GENOMIC DNA]</scope>
    <source>
        <strain evidence="2 3">RZW4-3-2</strain>
    </source>
</reference>
<dbReference type="STRING" id="1642818.AWE51_20160"/>
<comment type="caution">
    <text evidence="2">The sequence shown here is derived from an EMBL/GenBank/DDBJ whole genome shotgun (WGS) entry which is preliminary data.</text>
</comment>
<dbReference type="EMBL" id="LQRT01000003">
    <property type="protein sequence ID" value="KZS41714.1"/>
    <property type="molecule type" value="Genomic_DNA"/>
</dbReference>
<dbReference type="Proteomes" id="UP000076715">
    <property type="component" value="Unassembled WGS sequence"/>
</dbReference>
<feature type="transmembrane region" description="Helical" evidence="1">
    <location>
        <begin position="44"/>
        <end position="64"/>
    </location>
</feature>
<dbReference type="AlphaFoldDB" id="A0A162CSZ1"/>
<name>A0A162CSZ1_9FLAO</name>
<keyword evidence="1" id="KW-0472">Membrane</keyword>
<evidence type="ECO:0000256" key="1">
    <source>
        <dbReference type="SAM" id="Phobius"/>
    </source>
</evidence>
<organism evidence="2 3">
    <name type="scientific">Aquimarina aggregata</name>
    <dbReference type="NCBI Taxonomy" id="1642818"/>
    <lineage>
        <taxon>Bacteria</taxon>
        <taxon>Pseudomonadati</taxon>
        <taxon>Bacteroidota</taxon>
        <taxon>Flavobacteriia</taxon>
        <taxon>Flavobacteriales</taxon>
        <taxon>Flavobacteriaceae</taxon>
        <taxon>Aquimarina</taxon>
    </lineage>
</organism>